<keyword evidence="1 2" id="KW-0238">DNA-binding</keyword>
<accession>A0A069QUT8</accession>
<dbReference type="InterPro" id="IPR009057">
    <property type="entry name" value="Homeodomain-like_sf"/>
</dbReference>
<dbReference type="Proteomes" id="UP000027442">
    <property type="component" value="Unassembled WGS sequence"/>
</dbReference>
<dbReference type="AlphaFoldDB" id="A0A069QUT8"/>
<name>A0A069QUT8_HOYLO</name>
<evidence type="ECO:0000313" key="4">
    <source>
        <dbReference type="EMBL" id="KDR53621.1"/>
    </source>
</evidence>
<feature type="domain" description="HTH tetR-type" evidence="3">
    <location>
        <begin position="12"/>
        <end position="72"/>
    </location>
</feature>
<dbReference type="PROSITE" id="PS50977">
    <property type="entry name" value="HTH_TETR_2"/>
    <property type="match status" value="1"/>
</dbReference>
<comment type="caution">
    <text evidence="4">The sequence shown here is derived from an EMBL/GenBank/DDBJ whole genome shotgun (WGS) entry which is preliminary data.</text>
</comment>
<sequence>MEQQDLQSNYRRDLKERILTVAMQAFKLRGIRNVRMDDIATTLGISKRTIYEIYSNKEELLLDGIMREDKARKRDSQLYAQDKNHTVMDIIFHVYNREMADMANINPLFFSELSKYARVMKYLTNKTEKDHKEAMDFVKRGIEEGYFVSFLDYNVVLNFISFSSKLTMGEQTFQKYDVNHLFTNMAVLFLRGFCTPKGIEFIDTKLIKDGYSCK</sequence>
<dbReference type="PATRIC" id="fig|1122985.7.peg.238"/>
<evidence type="ECO:0000259" key="3">
    <source>
        <dbReference type="PROSITE" id="PS50977"/>
    </source>
</evidence>
<dbReference type="PANTHER" id="PTHR30328:SF54">
    <property type="entry name" value="HTH-TYPE TRANSCRIPTIONAL REPRESSOR SCO4008"/>
    <property type="match status" value="1"/>
</dbReference>
<reference evidence="4 5" key="1">
    <citation type="submission" date="2013-08" db="EMBL/GenBank/DDBJ databases">
        <authorList>
            <person name="Weinstock G."/>
            <person name="Sodergren E."/>
            <person name="Wylie T."/>
            <person name="Fulton L."/>
            <person name="Fulton R."/>
            <person name="Fronick C."/>
            <person name="O'Laughlin M."/>
            <person name="Godfrey J."/>
            <person name="Miner T."/>
            <person name="Herter B."/>
            <person name="Appelbaum E."/>
            <person name="Cordes M."/>
            <person name="Lek S."/>
            <person name="Wollam A."/>
            <person name="Pepin K.H."/>
            <person name="Palsikar V.B."/>
            <person name="Mitreva M."/>
            <person name="Wilson R.K."/>
        </authorList>
    </citation>
    <scope>NUCLEOTIDE SEQUENCE [LARGE SCALE GENOMIC DNA]</scope>
    <source>
        <strain evidence="4 5">ATCC 15930</strain>
    </source>
</reference>
<dbReference type="PANTHER" id="PTHR30328">
    <property type="entry name" value="TRANSCRIPTIONAL REPRESSOR"/>
    <property type="match status" value="1"/>
</dbReference>
<dbReference type="Pfam" id="PF00440">
    <property type="entry name" value="TetR_N"/>
    <property type="match status" value="1"/>
</dbReference>
<dbReference type="PRINTS" id="PR00455">
    <property type="entry name" value="HTHTETR"/>
</dbReference>
<evidence type="ECO:0000313" key="5">
    <source>
        <dbReference type="Proteomes" id="UP000027442"/>
    </source>
</evidence>
<proteinExistence type="predicted"/>
<dbReference type="eggNOG" id="COG1309">
    <property type="taxonomic scope" value="Bacteria"/>
</dbReference>
<evidence type="ECO:0000256" key="2">
    <source>
        <dbReference type="PROSITE-ProRule" id="PRU00335"/>
    </source>
</evidence>
<feature type="DNA-binding region" description="H-T-H motif" evidence="2">
    <location>
        <begin position="35"/>
        <end position="54"/>
    </location>
</feature>
<keyword evidence="5" id="KW-1185">Reference proteome</keyword>
<dbReference type="GO" id="GO:0003677">
    <property type="term" value="F:DNA binding"/>
    <property type="evidence" value="ECO:0007669"/>
    <property type="project" value="UniProtKB-UniRule"/>
</dbReference>
<dbReference type="SUPFAM" id="SSF46689">
    <property type="entry name" value="Homeodomain-like"/>
    <property type="match status" value="1"/>
</dbReference>
<evidence type="ECO:0000256" key="1">
    <source>
        <dbReference type="ARBA" id="ARBA00023125"/>
    </source>
</evidence>
<protein>
    <submittedName>
        <fullName evidence="4">Transcriptional regulator, TetR family</fullName>
    </submittedName>
</protein>
<dbReference type="RefSeq" id="WP_018966431.1">
    <property type="nucleotide sequence ID" value="NZ_KB899210.1"/>
</dbReference>
<dbReference type="EMBL" id="JNGW01000013">
    <property type="protein sequence ID" value="KDR53621.1"/>
    <property type="molecule type" value="Genomic_DNA"/>
</dbReference>
<gene>
    <name evidence="4" type="ORF">HMPREF1991_00228</name>
</gene>
<dbReference type="InterPro" id="IPR050109">
    <property type="entry name" value="HTH-type_TetR-like_transc_reg"/>
</dbReference>
<dbReference type="Gene3D" id="1.10.357.10">
    <property type="entry name" value="Tetracycline Repressor, domain 2"/>
    <property type="match status" value="1"/>
</dbReference>
<dbReference type="HOGENOM" id="CLU_069356_30_0_10"/>
<organism evidence="4 5">
    <name type="scientific">Hoylesella loescheii DSM 19665 = JCM 12249 = ATCC 15930</name>
    <dbReference type="NCBI Taxonomy" id="1122985"/>
    <lineage>
        <taxon>Bacteria</taxon>
        <taxon>Pseudomonadati</taxon>
        <taxon>Bacteroidota</taxon>
        <taxon>Bacteroidia</taxon>
        <taxon>Bacteroidales</taxon>
        <taxon>Prevotellaceae</taxon>
        <taxon>Hoylesella</taxon>
    </lineage>
</organism>
<dbReference type="InterPro" id="IPR001647">
    <property type="entry name" value="HTH_TetR"/>
</dbReference>